<dbReference type="Proteomes" id="UP000827892">
    <property type="component" value="Chromosome I"/>
</dbReference>
<reference evidence="1 3" key="2">
    <citation type="submission" date="2022-05" db="EMBL/GenBank/DDBJ databases">
        <title>Chromosome-level reference genomes for two strains of Caenorhabditis briggsae: an improved platform for comparative genomics.</title>
        <authorList>
            <person name="Stevens L."/>
            <person name="Andersen E.C."/>
        </authorList>
    </citation>
    <scope>NUCLEOTIDE SEQUENCE [LARGE SCALE GENOMIC DNA]</scope>
    <source>
        <strain evidence="1">QX1410_ONT</strain>
        <tissue evidence="1">Whole-organism</tissue>
    </source>
</reference>
<evidence type="ECO:0000313" key="4">
    <source>
        <dbReference type="Proteomes" id="UP000829354"/>
    </source>
</evidence>
<sequence>MIIEERKSHELNLESIDNDLRLESVRQNAEKLGWDHFARSVRRNLQEKHHTLEASIRLDVLGSLAFMKAHLPIDKDESLNRKIQSLADGLGENCVVAAHIGGISIKSHDVSVDIGIAEEAIVSCKIGYFGQPLFDAPEALALLKSDEFSKLRDSIAEVLSLIPKEISL</sequence>
<dbReference type="Proteomes" id="UP000829354">
    <property type="component" value="Chromosome I"/>
</dbReference>
<gene>
    <name evidence="1" type="ORF">L3Y34_014472</name>
    <name evidence="2" type="ORF">L5515_000553</name>
</gene>
<accession>A0AAE9DRY4</accession>
<organism evidence="1 3">
    <name type="scientific">Caenorhabditis briggsae</name>
    <dbReference type="NCBI Taxonomy" id="6238"/>
    <lineage>
        <taxon>Eukaryota</taxon>
        <taxon>Metazoa</taxon>
        <taxon>Ecdysozoa</taxon>
        <taxon>Nematoda</taxon>
        <taxon>Chromadorea</taxon>
        <taxon>Rhabditida</taxon>
        <taxon>Rhabditina</taxon>
        <taxon>Rhabditomorpha</taxon>
        <taxon>Rhabditoidea</taxon>
        <taxon>Rhabditidae</taxon>
        <taxon>Peloderinae</taxon>
        <taxon>Caenorhabditis</taxon>
    </lineage>
</organism>
<dbReference type="EMBL" id="CP090891">
    <property type="protein sequence ID" value="ULU10173.1"/>
    <property type="molecule type" value="Genomic_DNA"/>
</dbReference>
<protein>
    <submittedName>
        <fullName evidence="1">Uncharacterized protein</fullName>
    </submittedName>
</protein>
<evidence type="ECO:0000313" key="3">
    <source>
        <dbReference type="Proteomes" id="UP000827892"/>
    </source>
</evidence>
<proteinExistence type="predicted"/>
<keyword evidence="4" id="KW-1185">Reference proteome</keyword>
<dbReference type="AlphaFoldDB" id="A0AAE9DRY4"/>
<evidence type="ECO:0000313" key="1">
    <source>
        <dbReference type="EMBL" id="ULU10173.1"/>
    </source>
</evidence>
<name>A0AAE9DRY4_CAEBR</name>
<evidence type="ECO:0000313" key="2">
    <source>
        <dbReference type="EMBL" id="UMM11104.1"/>
    </source>
</evidence>
<reference evidence="2 4" key="1">
    <citation type="submission" date="2022-04" db="EMBL/GenBank/DDBJ databases">
        <title>Chromosome-level reference genomes for two strains of Caenorhabditis briggsae: an improved platform for comparative genomics.</title>
        <authorList>
            <person name="Stevens L."/>
            <person name="Andersen E."/>
        </authorList>
    </citation>
    <scope>NUCLEOTIDE SEQUENCE [LARGE SCALE GENOMIC DNA]</scope>
    <source>
        <strain evidence="2">VX34</strain>
        <tissue evidence="2">Whole-organism</tissue>
    </source>
</reference>
<dbReference type="EMBL" id="CP092620">
    <property type="protein sequence ID" value="UMM11104.1"/>
    <property type="molecule type" value="Genomic_DNA"/>
</dbReference>